<comment type="caution">
    <text evidence="2">The sequence shown here is derived from an EMBL/GenBank/DDBJ whole genome shotgun (WGS) entry which is preliminary data.</text>
</comment>
<dbReference type="EMBL" id="JANPWB010000010">
    <property type="protein sequence ID" value="KAJ1134928.1"/>
    <property type="molecule type" value="Genomic_DNA"/>
</dbReference>
<organism evidence="2 3">
    <name type="scientific">Pleurodeles waltl</name>
    <name type="common">Iberian ribbed newt</name>
    <dbReference type="NCBI Taxonomy" id="8319"/>
    <lineage>
        <taxon>Eukaryota</taxon>
        <taxon>Metazoa</taxon>
        <taxon>Chordata</taxon>
        <taxon>Craniata</taxon>
        <taxon>Vertebrata</taxon>
        <taxon>Euteleostomi</taxon>
        <taxon>Amphibia</taxon>
        <taxon>Batrachia</taxon>
        <taxon>Caudata</taxon>
        <taxon>Salamandroidea</taxon>
        <taxon>Salamandridae</taxon>
        <taxon>Pleurodelinae</taxon>
        <taxon>Pleurodeles</taxon>
    </lineage>
</organism>
<evidence type="ECO:0000256" key="1">
    <source>
        <dbReference type="SAM" id="MobiDB-lite"/>
    </source>
</evidence>
<evidence type="ECO:0000313" key="3">
    <source>
        <dbReference type="Proteomes" id="UP001066276"/>
    </source>
</evidence>
<evidence type="ECO:0000313" key="2">
    <source>
        <dbReference type="EMBL" id="KAJ1134928.1"/>
    </source>
</evidence>
<gene>
    <name evidence="2" type="ORF">NDU88_001374</name>
</gene>
<dbReference type="Proteomes" id="UP001066276">
    <property type="component" value="Chromosome 6"/>
</dbReference>
<name>A0AAV7Q8F6_PLEWA</name>
<proteinExistence type="predicted"/>
<reference evidence="2" key="1">
    <citation type="journal article" date="2022" name="bioRxiv">
        <title>Sequencing and chromosome-scale assembly of the giantPleurodeles waltlgenome.</title>
        <authorList>
            <person name="Brown T."/>
            <person name="Elewa A."/>
            <person name="Iarovenko S."/>
            <person name="Subramanian E."/>
            <person name="Araus A.J."/>
            <person name="Petzold A."/>
            <person name="Susuki M."/>
            <person name="Suzuki K.-i.T."/>
            <person name="Hayashi T."/>
            <person name="Toyoda A."/>
            <person name="Oliveira C."/>
            <person name="Osipova E."/>
            <person name="Leigh N.D."/>
            <person name="Simon A."/>
            <person name="Yun M.H."/>
        </authorList>
    </citation>
    <scope>NUCLEOTIDE SEQUENCE</scope>
    <source>
        <strain evidence="2">20211129_DDA</strain>
        <tissue evidence="2">Liver</tissue>
    </source>
</reference>
<keyword evidence="3" id="KW-1185">Reference proteome</keyword>
<accession>A0AAV7Q8F6</accession>
<protein>
    <submittedName>
        <fullName evidence="2">Uncharacterized protein</fullName>
    </submittedName>
</protein>
<dbReference type="AlphaFoldDB" id="A0AAV7Q8F6"/>
<feature type="region of interest" description="Disordered" evidence="1">
    <location>
        <begin position="23"/>
        <end position="72"/>
    </location>
</feature>
<sequence>MSSPVDPSSWTAMWLMTPQEEGTVDIRAPVRSGCTGRGLSRAPPRRTSALPASAEEMRPILSGGEEEARPVEGMSRRFRLHSACAVPNSFRSVTSSRPPSH</sequence>